<keyword evidence="3" id="KW-0808">Transferase</keyword>
<keyword evidence="7" id="KW-0833">Ubl conjugation pathway</keyword>
<feature type="compositionally biased region" description="Low complexity" evidence="13">
    <location>
        <begin position="232"/>
        <end position="248"/>
    </location>
</feature>
<evidence type="ECO:0000256" key="2">
    <source>
        <dbReference type="ARBA" id="ARBA00004906"/>
    </source>
</evidence>
<evidence type="ECO:0000256" key="7">
    <source>
        <dbReference type="ARBA" id="ARBA00022786"/>
    </source>
</evidence>
<proteinExistence type="inferred from homology"/>
<feature type="region of interest" description="Disordered" evidence="13">
    <location>
        <begin position="222"/>
        <end position="248"/>
    </location>
</feature>
<feature type="domain" description="RING-type" evidence="15">
    <location>
        <begin position="169"/>
        <end position="211"/>
    </location>
</feature>
<dbReference type="Gene3D" id="3.30.40.10">
    <property type="entry name" value="Zinc/RING finger domain, C3HC4 (zinc finger)"/>
    <property type="match status" value="1"/>
</dbReference>
<dbReference type="EMBL" id="OZ020098">
    <property type="protein sequence ID" value="CAK9269993.1"/>
    <property type="molecule type" value="Genomic_DNA"/>
</dbReference>
<comment type="pathway">
    <text evidence="2">Protein modification; protein ubiquitination.</text>
</comment>
<reference evidence="16" key="1">
    <citation type="submission" date="2024-02" db="EMBL/GenBank/DDBJ databases">
        <authorList>
            <consortium name="ELIXIR-Norway"/>
            <consortium name="Elixir Norway"/>
        </authorList>
    </citation>
    <scope>NUCLEOTIDE SEQUENCE</scope>
</reference>
<keyword evidence="4 14" id="KW-0812">Transmembrane</keyword>
<dbReference type="InterPro" id="IPR001841">
    <property type="entry name" value="Znf_RING"/>
</dbReference>
<dbReference type="PROSITE" id="PS50089">
    <property type="entry name" value="ZF_RING_2"/>
    <property type="match status" value="1"/>
</dbReference>
<keyword evidence="17" id="KW-1185">Reference proteome</keyword>
<dbReference type="CDD" id="cd16461">
    <property type="entry name" value="RING-H2_EL5-like"/>
    <property type="match status" value="1"/>
</dbReference>
<evidence type="ECO:0000256" key="9">
    <source>
        <dbReference type="ARBA" id="ARBA00022989"/>
    </source>
</evidence>
<evidence type="ECO:0000313" key="16">
    <source>
        <dbReference type="EMBL" id="CAK9269993.1"/>
    </source>
</evidence>
<dbReference type="Proteomes" id="UP001497444">
    <property type="component" value="Chromosome 3"/>
</dbReference>
<evidence type="ECO:0000256" key="6">
    <source>
        <dbReference type="ARBA" id="ARBA00022771"/>
    </source>
</evidence>
<evidence type="ECO:0000256" key="4">
    <source>
        <dbReference type="ARBA" id="ARBA00022692"/>
    </source>
</evidence>
<keyword evidence="8" id="KW-0862">Zinc</keyword>
<accession>A0ABP0WT02</accession>
<evidence type="ECO:0000256" key="8">
    <source>
        <dbReference type="ARBA" id="ARBA00022833"/>
    </source>
</evidence>
<comment type="similarity">
    <text evidence="11">Belongs to the RING-type zinc finger family. ATL subfamily.</text>
</comment>
<evidence type="ECO:0000256" key="5">
    <source>
        <dbReference type="ARBA" id="ARBA00022723"/>
    </source>
</evidence>
<evidence type="ECO:0000256" key="10">
    <source>
        <dbReference type="ARBA" id="ARBA00023136"/>
    </source>
</evidence>
<dbReference type="PANTHER" id="PTHR45768">
    <property type="entry name" value="E3 UBIQUITIN-PROTEIN LIGASE RNF13-LIKE"/>
    <property type="match status" value="1"/>
</dbReference>
<evidence type="ECO:0000256" key="1">
    <source>
        <dbReference type="ARBA" id="ARBA00004167"/>
    </source>
</evidence>
<evidence type="ECO:0000256" key="3">
    <source>
        <dbReference type="ARBA" id="ARBA00022679"/>
    </source>
</evidence>
<sequence>MSSDPLADDINNMSPSAASVFSSPPLSTSSNLIPATSTGQGSSYLSRAFNSNVTVVMAIVLFALVVVAFINTVARCRNVMHRGIWTRQQESRGVAGTTVLESAQQQQQQQQPWQLQHKGLQKVQIESFPVFTYGAVTASTSKLQNDIECRGGGGGGEGGLVIGTSRDDCAVCLSEYQNGEQVRLLPLCRHSFHLHCIDTWLSTHETCPVCRHSVLDHPHHNYPQSSMITDPAAAEAPDSSAAAAGSSLQDDGTAVAASASTAEHTATRGGAISGGLGSNILFNFGSARIGGSARISSTSDQIEPVVDLEDLHLGTPGSWTNDDQDVAAAAAAAGSGSASNSYQSSSAAASRWSFSAILLRNPDATRSR</sequence>
<organism evidence="16 17">
    <name type="scientific">Sphagnum jensenii</name>
    <dbReference type="NCBI Taxonomy" id="128206"/>
    <lineage>
        <taxon>Eukaryota</taxon>
        <taxon>Viridiplantae</taxon>
        <taxon>Streptophyta</taxon>
        <taxon>Embryophyta</taxon>
        <taxon>Bryophyta</taxon>
        <taxon>Sphagnophytina</taxon>
        <taxon>Sphagnopsida</taxon>
        <taxon>Sphagnales</taxon>
        <taxon>Sphagnaceae</taxon>
        <taxon>Sphagnum</taxon>
    </lineage>
</organism>
<feature type="transmembrane region" description="Helical" evidence="14">
    <location>
        <begin position="53"/>
        <end position="74"/>
    </location>
</feature>
<evidence type="ECO:0000256" key="11">
    <source>
        <dbReference type="ARBA" id="ARBA00024209"/>
    </source>
</evidence>
<dbReference type="InterPro" id="IPR013083">
    <property type="entry name" value="Znf_RING/FYVE/PHD"/>
</dbReference>
<keyword evidence="9 14" id="KW-1133">Transmembrane helix</keyword>
<evidence type="ECO:0000256" key="13">
    <source>
        <dbReference type="SAM" id="MobiDB-lite"/>
    </source>
</evidence>
<dbReference type="PANTHER" id="PTHR45768:SF18">
    <property type="entry name" value="RING-H2 FINGER PROTEIN ATL47-RELATED"/>
    <property type="match status" value="1"/>
</dbReference>
<evidence type="ECO:0000313" key="17">
    <source>
        <dbReference type="Proteomes" id="UP001497444"/>
    </source>
</evidence>
<dbReference type="Pfam" id="PF13639">
    <property type="entry name" value="zf-RING_2"/>
    <property type="match status" value="1"/>
</dbReference>
<name>A0ABP0WT02_9BRYO</name>
<protein>
    <recommendedName>
        <fullName evidence="15">RING-type domain-containing protein</fullName>
    </recommendedName>
</protein>
<dbReference type="SUPFAM" id="SSF57850">
    <property type="entry name" value="RING/U-box"/>
    <property type="match status" value="1"/>
</dbReference>
<comment type="subcellular location">
    <subcellularLocation>
        <location evidence="1">Membrane</location>
        <topology evidence="1">Single-pass membrane protein</topology>
    </subcellularLocation>
</comment>
<keyword evidence="5" id="KW-0479">Metal-binding</keyword>
<gene>
    <name evidence="16" type="ORF">CSSPJE1EN1_LOCUS15471</name>
</gene>
<dbReference type="SMART" id="SM00184">
    <property type="entry name" value="RING"/>
    <property type="match status" value="1"/>
</dbReference>
<evidence type="ECO:0000256" key="12">
    <source>
        <dbReference type="PROSITE-ProRule" id="PRU00175"/>
    </source>
</evidence>
<keyword evidence="10 14" id="KW-0472">Membrane</keyword>
<keyword evidence="6 12" id="KW-0863">Zinc-finger</keyword>
<evidence type="ECO:0000259" key="15">
    <source>
        <dbReference type="PROSITE" id="PS50089"/>
    </source>
</evidence>
<evidence type="ECO:0000256" key="14">
    <source>
        <dbReference type="SAM" id="Phobius"/>
    </source>
</evidence>